<gene>
    <name evidence="1" type="ORF">BO95DRAFT_59332</name>
</gene>
<reference evidence="1" key="1">
    <citation type="submission" date="2018-02" db="EMBL/GenBank/DDBJ databases">
        <title>The genomes of Aspergillus section Nigri reveals drivers in fungal speciation.</title>
        <authorList>
            <consortium name="DOE Joint Genome Institute"/>
            <person name="Vesth T.C."/>
            <person name="Nybo J."/>
            <person name="Theobald S."/>
            <person name="Brandl J."/>
            <person name="Frisvad J.C."/>
            <person name="Nielsen K.F."/>
            <person name="Lyhne E.K."/>
            <person name="Kogle M.E."/>
            <person name="Kuo A."/>
            <person name="Riley R."/>
            <person name="Clum A."/>
            <person name="Nolan M."/>
            <person name="Lipzen A."/>
            <person name="Salamov A."/>
            <person name="Henrissat B."/>
            <person name="Wiebenga A."/>
            <person name="De vries R.P."/>
            <person name="Grigoriev I.V."/>
            <person name="Mortensen U.H."/>
            <person name="Andersen M.R."/>
            <person name="Baker S.E."/>
        </authorList>
    </citation>
    <scope>NUCLEOTIDE SEQUENCE</scope>
    <source>
        <strain evidence="1">CBS 621.78</strain>
    </source>
</reference>
<organism evidence="1 2">
    <name type="scientific">Aspergillus brunneoviolaceus CBS 621.78</name>
    <dbReference type="NCBI Taxonomy" id="1450534"/>
    <lineage>
        <taxon>Eukaryota</taxon>
        <taxon>Fungi</taxon>
        <taxon>Dikarya</taxon>
        <taxon>Ascomycota</taxon>
        <taxon>Pezizomycotina</taxon>
        <taxon>Eurotiomycetes</taxon>
        <taxon>Eurotiomycetidae</taxon>
        <taxon>Eurotiales</taxon>
        <taxon>Aspergillaceae</taxon>
        <taxon>Aspergillus</taxon>
        <taxon>Aspergillus subgen. Circumdati</taxon>
    </lineage>
</organism>
<evidence type="ECO:0000313" key="1">
    <source>
        <dbReference type="EMBL" id="RAH48204.1"/>
    </source>
</evidence>
<keyword evidence="2" id="KW-1185">Reference proteome</keyword>
<accession>A0ACD1GFZ1</accession>
<proteinExistence type="predicted"/>
<evidence type="ECO:0000313" key="2">
    <source>
        <dbReference type="Proteomes" id="UP000249057"/>
    </source>
</evidence>
<name>A0ACD1GFZ1_9EURO</name>
<dbReference type="Proteomes" id="UP000249057">
    <property type="component" value="Unassembled WGS sequence"/>
</dbReference>
<dbReference type="EMBL" id="KZ825325">
    <property type="protein sequence ID" value="RAH48204.1"/>
    <property type="molecule type" value="Genomic_DNA"/>
</dbReference>
<sequence>MKRVCRPAICCCNSSMGGAICVWPSSSAIMLNPGIVFVSRIGSLFVPRPSIRRSVFFLDFFLGPLSFSLVIQQYLH</sequence>
<protein>
    <submittedName>
        <fullName evidence="1">Uncharacterized protein</fullName>
    </submittedName>
</protein>